<protein>
    <recommendedName>
        <fullName evidence="9">Protein farnesyltransferase/geranylgeranyltransferase type-1 subunit alpha</fullName>
        <ecNumber evidence="4">2.5.1.58</ecNumber>
        <ecNumber evidence="3">2.5.1.59</ecNumber>
    </recommendedName>
    <alternativeName>
        <fullName evidence="12">CAAX farnesyltransferase subunit alpha</fullName>
    </alternativeName>
    <alternativeName>
        <fullName evidence="11">FTase-alpha</fullName>
    </alternativeName>
    <alternativeName>
        <fullName evidence="10">Ras proteins prenyltransferase subunit alpha</fullName>
    </alternativeName>
    <alternativeName>
        <fullName evidence="13">Type I protein geranyl-geranyltransferase subunit alpha</fullName>
    </alternativeName>
</protein>
<evidence type="ECO:0000313" key="14">
    <source>
        <dbReference type="EMBL" id="CAG4645629.1"/>
    </source>
</evidence>
<gene>
    <name evidence="14" type="primary">EOG090X08PK</name>
</gene>
<organism evidence="14">
    <name type="scientific">Lynceus sp. MCZ IZ 141354</name>
    <dbReference type="NCBI Taxonomy" id="1930659"/>
    <lineage>
        <taxon>Eukaryota</taxon>
        <taxon>Metazoa</taxon>
        <taxon>Ecdysozoa</taxon>
        <taxon>Arthropoda</taxon>
        <taxon>Crustacea</taxon>
        <taxon>Branchiopoda</taxon>
        <taxon>Diplostraca</taxon>
        <taxon>Laevicaudata</taxon>
        <taxon>Lynceidae</taxon>
        <taxon>Lynceus</taxon>
    </lineage>
</organism>
<dbReference type="EC" id="2.5.1.58" evidence="4"/>
<keyword evidence="8" id="KW-0460">Magnesium</keyword>
<dbReference type="InterPro" id="IPR002088">
    <property type="entry name" value="Prenyl_trans_a"/>
</dbReference>
<keyword evidence="7" id="KW-0677">Repeat</keyword>
<evidence type="ECO:0000256" key="9">
    <source>
        <dbReference type="ARBA" id="ARBA00040965"/>
    </source>
</evidence>
<dbReference type="Pfam" id="PF01239">
    <property type="entry name" value="PPTA"/>
    <property type="match status" value="4"/>
</dbReference>
<dbReference type="PANTHER" id="PTHR11129">
    <property type="entry name" value="PROTEIN FARNESYLTRANSFERASE ALPHA SUBUNIT/RAB GERANYLGERANYL TRANSFERASE ALPHA SUBUNIT"/>
    <property type="match status" value="1"/>
</dbReference>
<dbReference type="EC" id="2.5.1.59" evidence="3"/>
<evidence type="ECO:0000256" key="3">
    <source>
        <dbReference type="ARBA" id="ARBA00012700"/>
    </source>
</evidence>
<dbReference type="Gene3D" id="1.25.40.120">
    <property type="entry name" value="Protein prenylyltransferase"/>
    <property type="match status" value="1"/>
</dbReference>
<comment type="cofactor">
    <cofactor evidence="1">
        <name>Mg(2+)</name>
        <dbReference type="ChEBI" id="CHEBI:18420"/>
    </cofactor>
</comment>
<evidence type="ECO:0000256" key="2">
    <source>
        <dbReference type="ARBA" id="ARBA00006734"/>
    </source>
</evidence>
<dbReference type="PROSITE" id="PS51147">
    <property type="entry name" value="PFTA"/>
    <property type="match status" value="4"/>
</dbReference>
<evidence type="ECO:0000256" key="11">
    <source>
        <dbReference type="ARBA" id="ARBA00042436"/>
    </source>
</evidence>
<proteinExistence type="inferred from homology"/>
<evidence type="ECO:0000256" key="7">
    <source>
        <dbReference type="ARBA" id="ARBA00022737"/>
    </source>
</evidence>
<evidence type="ECO:0000256" key="13">
    <source>
        <dbReference type="ARBA" id="ARBA00043219"/>
    </source>
</evidence>
<keyword evidence="5" id="KW-0637">Prenyltransferase</keyword>
<accession>A0A9N6ZEM6</accession>
<dbReference type="PANTHER" id="PTHR11129:SF1">
    <property type="entry name" value="PROTEIN FARNESYLTRANSFERASE_GERANYLGERANYLTRANSFERASE TYPE-1 SUBUNIT ALPHA"/>
    <property type="match status" value="1"/>
</dbReference>
<dbReference type="GO" id="GO:0005953">
    <property type="term" value="C:CAAX-protein geranylgeranyltransferase complex"/>
    <property type="evidence" value="ECO:0007669"/>
    <property type="project" value="TreeGrafter"/>
</dbReference>
<reference evidence="14" key="1">
    <citation type="submission" date="2021-04" db="EMBL/GenBank/DDBJ databases">
        <authorList>
            <person name="Cornetti L."/>
        </authorList>
    </citation>
    <scope>NUCLEOTIDE SEQUENCE</scope>
</reference>
<evidence type="ECO:0000256" key="1">
    <source>
        <dbReference type="ARBA" id="ARBA00001946"/>
    </source>
</evidence>
<evidence type="ECO:0000256" key="4">
    <source>
        <dbReference type="ARBA" id="ARBA00012702"/>
    </source>
</evidence>
<dbReference type="GO" id="GO:0005965">
    <property type="term" value="C:protein farnesyltransferase complex"/>
    <property type="evidence" value="ECO:0007669"/>
    <property type="project" value="TreeGrafter"/>
</dbReference>
<evidence type="ECO:0000256" key="12">
    <source>
        <dbReference type="ARBA" id="ARBA00043086"/>
    </source>
</evidence>
<sequence>MLLKELHSDLRAELTFIREIIEENPKNYQVWHHRRVIVDCLQDPSHELRFTEIILSQDAKNYHAWQHRQWVLSTFKILDDELDYIERLLAEDVRNNSAWNQRFFVINLGNIADVADREIAYAVDALKKVSDNESAWSYLRGVLKASQLPLKGKEEVEDLCAVLKSRNCQSPHFLAFTLDQIDEELAKDAKEVNKSLLSSALEICRELAEEVDPIRKEYWSYQSRVLLQQYS</sequence>
<evidence type="ECO:0000256" key="5">
    <source>
        <dbReference type="ARBA" id="ARBA00022602"/>
    </source>
</evidence>
<dbReference type="SUPFAM" id="SSF48439">
    <property type="entry name" value="Protein prenylyltransferase"/>
    <property type="match status" value="1"/>
</dbReference>
<evidence type="ECO:0000256" key="10">
    <source>
        <dbReference type="ARBA" id="ARBA00041392"/>
    </source>
</evidence>
<dbReference type="GO" id="GO:0004662">
    <property type="term" value="F:CAAX-protein geranylgeranyltransferase activity"/>
    <property type="evidence" value="ECO:0007669"/>
    <property type="project" value="UniProtKB-EC"/>
</dbReference>
<comment type="similarity">
    <text evidence="2">Belongs to the protein prenyltransferase subunit alpha family.</text>
</comment>
<keyword evidence="6" id="KW-0808">Transferase</keyword>
<dbReference type="EMBL" id="OC988974">
    <property type="protein sequence ID" value="CAG4645629.1"/>
    <property type="molecule type" value="Genomic_DNA"/>
</dbReference>
<evidence type="ECO:0000256" key="8">
    <source>
        <dbReference type="ARBA" id="ARBA00022842"/>
    </source>
</evidence>
<dbReference type="GO" id="GO:0004660">
    <property type="term" value="F:protein farnesyltransferase activity"/>
    <property type="evidence" value="ECO:0007669"/>
    <property type="project" value="UniProtKB-EC"/>
</dbReference>
<dbReference type="AlphaFoldDB" id="A0A9N6ZEM6"/>
<name>A0A9N6ZEM6_9CRUS</name>
<evidence type="ECO:0000256" key="6">
    <source>
        <dbReference type="ARBA" id="ARBA00022679"/>
    </source>
</evidence>